<protein>
    <submittedName>
        <fullName evidence="1">Uncharacterized protein</fullName>
    </submittedName>
</protein>
<name>A0A1G1XRX3_9BACT</name>
<dbReference type="AlphaFoldDB" id="A0A1G1XRX3"/>
<gene>
    <name evidence="1" type="ORF">A2Y82_04385</name>
</gene>
<evidence type="ECO:0000313" key="1">
    <source>
        <dbReference type="EMBL" id="OGY42370.1"/>
    </source>
</evidence>
<comment type="caution">
    <text evidence="1">The sequence shown here is derived from an EMBL/GenBank/DDBJ whole genome shotgun (WGS) entry which is preliminary data.</text>
</comment>
<organism evidence="1 2">
    <name type="scientific">Candidatus Buchananbacteria bacterium RBG_13_36_9</name>
    <dbReference type="NCBI Taxonomy" id="1797530"/>
    <lineage>
        <taxon>Bacteria</taxon>
        <taxon>Candidatus Buchananiibacteriota</taxon>
    </lineage>
</organism>
<sequence>MGEPARQLEQVVEVSAVTQYWVCQEVDIFRVGHHVYEINGRNYVVMAYPIDRRFATAICSKGRMIAIVEVHDYNPKANLAHKENWTFLAWILTVPPKRLS</sequence>
<reference evidence="1 2" key="1">
    <citation type="journal article" date="2016" name="Nat. Commun.">
        <title>Thousands of microbial genomes shed light on interconnected biogeochemical processes in an aquifer system.</title>
        <authorList>
            <person name="Anantharaman K."/>
            <person name="Brown C.T."/>
            <person name="Hug L.A."/>
            <person name="Sharon I."/>
            <person name="Castelle C.J."/>
            <person name="Probst A.J."/>
            <person name="Thomas B.C."/>
            <person name="Singh A."/>
            <person name="Wilkins M.J."/>
            <person name="Karaoz U."/>
            <person name="Brodie E.L."/>
            <person name="Williams K.H."/>
            <person name="Hubbard S.S."/>
            <person name="Banfield J.F."/>
        </authorList>
    </citation>
    <scope>NUCLEOTIDE SEQUENCE [LARGE SCALE GENOMIC DNA]</scope>
</reference>
<evidence type="ECO:0000313" key="2">
    <source>
        <dbReference type="Proteomes" id="UP000176498"/>
    </source>
</evidence>
<proteinExistence type="predicted"/>
<accession>A0A1G1XRX3</accession>
<dbReference type="Proteomes" id="UP000176498">
    <property type="component" value="Unassembled WGS sequence"/>
</dbReference>
<dbReference type="EMBL" id="MHHZ01000004">
    <property type="protein sequence ID" value="OGY42370.1"/>
    <property type="molecule type" value="Genomic_DNA"/>
</dbReference>